<name>A0AAV4XH07_CAEEX</name>
<accession>A0AAV4XH07</accession>
<comment type="caution">
    <text evidence="1">The sequence shown here is derived from an EMBL/GenBank/DDBJ whole genome shotgun (WGS) entry which is preliminary data.</text>
</comment>
<sequence length="68" mass="7476">MDKSRGTGYGKVGELNSNRQCARKTDGLRVSKMLFIFLPPYLLGMYSNNLSSAGNGNHELHSSDPEQS</sequence>
<evidence type="ECO:0000313" key="2">
    <source>
        <dbReference type="Proteomes" id="UP001054945"/>
    </source>
</evidence>
<keyword evidence="2" id="KW-1185">Reference proteome</keyword>
<organism evidence="1 2">
    <name type="scientific">Caerostris extrusa</name>
    <name type="common">Bark spider</name>
    <name type="synonym">Caerostris bankana</name>
    <dbReference type="NCBI Taxonomy" id="172846"/>
    <lineage>
        <taxon>Eukaryota</taxon>
        <taxon>Metazoa</taxon>
        <taxon>Ecdysozoa</taxon>
        <taxon>Arthropoda</taxon>
        <taxon>Chelicerata</taxon>
        <taxon>Arachnida</taxon>
        <taxon>Araneae</taxon>
        <taxon>Araneomorphae</taxon>
        <taxon>Entelegynae</taxon>
        <taxon>Araneoidea</taxon>
        <taxon>Araneidae</taxon>
        <taxon>Caerostris</taxon>
    </lineage>
</organism>
<reference evidence="1 2" key="1">
    <citation type="submission" date="2021-06" db="EMBL/GenBank/DDBJ databases">
        <title>Caerostris extrusa draft genome.</title>
        <authorList>
            <person name="Kono N."/>
            <person name="Arakawa K."/>
        </authorList>
    </citation>
    <scope>NUCLEOTIDE SEQUENCE [LARGE SCALE GENOMIC DNA]</scope>
</reference>
<evidence type="ECO:0000313" key="1">
    <source>
        <dbReference type="EMBL" id="GIY94437.1"/>
    </source>
</evidence>
<dbReference type="EMBL" id="BPLR01017784">
    <property type="protein sequence ID" value="GIY94437.1"/>
    <property type="molecule type" value="Genomic_DNA"/>
</dbReference>
<gene>
    <name evidence="1" type="ORF">CEXT_363641</name>
</gene>
<dbReference type="Proteomes" id="UP001054945">
    <property type="component" value="Unassembled WGS sequence"/>
</dbReference>
<proteinExistence type="predicted"/>
<dbReference type="AlphaFoldDB" id="A0AAV4XH07"/>
<protein>
    <submittedName>
        <fullName evidence="1">Uncharacterized protein</fullName>
    </submittedName>
</protein>